<proteinExistence type="predicted"/>
<gene>
    <name evidence="1" type="ORF">I206_04927</name>
    <name evidence="2" type="ORF">I206_106104</name>
</gene>
<evidence type="ECO:0000313" key="1">
    <source>
        <dbReference type="EMBL" id="OCF49239.1"/>
    </source>
</evidence>
<reference evidence="1" key="1">
    <citation type="submission" date="2013-07" db="EMBL/GenBank/DDBJ databases">
        <title>The Genome Sequence of Cryptococcus pinus CBS10737.</title>
        <authorList>
            <consortium name="The Broad Institute Genome Sequencing Platform"/>
            <person name="Cuomo C."/>
            <person name="Litvintseva A."/>
            <person name="Chen Y."/>
            <person name="Heitman J."/>
            <person name="Sun S."/>
            <person name="Springer D."/>
            <person name="Dromer F."/>
            <person name="Young S.K."/>
            <person name="Zeng Q."/>
            <person name="Gargeya S."/>
            <person name="Fitzgerald M."/>
            <person name="Abouelleil A."/>
            <person name="Alvarado L."/>
            <person name="Berlin A.M."/>
            <person name="Chapman S.B."/>
            <person name="Dewar J."/>
            <person name="Goldberg J."/>
            <person name="Griggs A."/>
            <person name="Gujja S."/>
            <person name="Hansen M."/>
            <person name="Howarth C."/>
            <person name="Imamovic A."/>
            <person name="Larimer J."/>
            <person name="McCowan C."/>
            <person name="Murphy C."/>
            <person name="Pearson M."/>
            <person name="Priest M."/>
            <person name="Roberts A."/>
            <person name="Saif S."/>
            <person name="Shea T."/>
            <person name="Sykes S."/>
            <person name="Wortman J."/>
            <person name="Nusbaum C."/>
            <person name="Birren B."/>
        </authorList>
    </citation>
    <scope>NUCLEOTIDE SEQUENCE [LARGE SCALE GENOMIC DNA]</scope>
    <source>
        <strain evidence="1">CBS 10737</strain>
    </source>
</reference>
<reference evidence="2" key="4">
    <citation type="submission" date="2024-02" db="EMBL/GenBank/DDBJ databases">
        <title>Comparative genomics of Cryptococcus and Kwoniella reveals pathogenesis evolution and contrasting modes of karyotype evolution via chromosome fusion or intercentromeric recombination.</title>
        <authorList>
            <person name="Coelho M.A."/>
            <person name="David-Palma M."/>
            <person name="Shea T."/>
            <person name="Bowers K."/>
            <person name="McGinley-Smith S."/>
            <person name="Mohammad A.W."/>
            <person name="Gnirke A."/>
            <person name="Yurkov A.M."/>
            <person name="Nowrousian M."/>
            <person name="Sun S."/>
            <person name="Cuomo C.A."/>
            <person name="Heitman J."/>
        </authorList>
    </citation>
    <scope>NUCLEOTIDE SEQUENCE</scope>
    <source>
        <strain evidence="2">CBS 10737</strain>
    </source>
</reference>
<dbReference type="EMBL" id="CP144526">
    <property type="protein sequence ID" value="WWC72144.1"/>
    <property type="molecule type" value="Genomic_DNA"/>
</dbReference>
<dbReference type="GeneID" id="30173296"/>
<dbReference type="Proteomes" id="UP000094020">
    <property type="component" value="Chromosome 8"/>
</dbReference>
<dbReference type="KEGG" id="kpin:30173296"/>
<accession>A0A1B9I125</accession>
<reference evidence="1" key="3">
    <citation type="submission" date="2016-07" db="EMBL/GenBank/DDBJ databases">
        <title>Evolution of pathogenesis and genome organization in the Tremellales.</title>
        <authorList>
            <person name="Cuomo C."/>
            <person name="Litvintseva A."/>
            <person name="Heitman J."/>
            <person name="Chen Y."/>
            <person name="Sun S."/>
            <person name="Springer D."/>
            <person name="Dromer F."/>
            <person name="Young S."/>
            <person name="Zeng Q."/>
            <person name="Chapman S."/>
            <person name="Gujja S."/>
            <person name="Saif S."/>
            <person name="Birren B."/>
        </authorList>
    </citation>
    <scope>NUCLEOTIDE SEQUENCE</scope>
    <source>
        <strain evidence="1">CBS 10737</strain>
    </source>
</reference>
<reference evidence="2" key="2">
    <citation type="submission" date="2013-07" db="EMBL/GenBank/DDBJ databases">
        <authorList>
            <consortium name="The Broad Institute Genome Sequencing Platform"/>
            <person name="Cuomo C."/>
            <person name="Litvintseva A."/>
            <person name="Chen Y."/>
            <person name="Heitman J."/>
            <person name="Sun S."/>
            <person name="Springer D."/>
            <person name="Dromer F."/>
            <person name="Young S.K."/>
            <person name="Zeng Q."/>
            <person name="Gargeya S."/>
            <person name="Fitzgerald M."/>
            <person name="Abouelleil A."/>
            <person name="Alvarado L."/>
            <person name="Berlin A.M."/>
            <person name="Chapman S.B."/>
            <person name="Dewar J."/>
            <person name="Goldberg J."/>
            <person name="Griggs A."/>
            <person name="Gujja S."/>
            <person name="Hansen M."/>
            <person name="Howarth C."/>
            <person name="Imamovic A."/>
            <person name="Larimer J."/>
            <person name="McCowan C."/>
            <person name="Murphy C."/>
            <person name="Pearson M."/>
            <person name="Priest M."/>
            <person name="Roberts A."/>
            <person name="Saif S."/>
            <person name="Shea T."/>
            <person name="Sykes S."/>
            <person name="Wortman J."/>
            <person name="Nusbaum C."/>
            <person name="Birren B."/>
        </authorList>
    </citation>
    <scope>NUCLEOTIDE SEQUENCE</scope>
    <source>
        <strain evidence="2">CBS 10737</strain>
    </source>
</reference>
<dbReference type="EMBL" id="KI894012">
    <property type="protein sequence ID" value="OCF49239.1"/>
    <property type="molecule type" value="Genomic_DNA"/>
</dbReference>
<organism evidence="1">
    <name type="scientific">Kwoniella pini CBS 10737</name>
    <dbReference type="NCBI Taxonomy" id="1296096"/>
    <lineage>
        <taxon>Eukaryota</taxon>
        <taxon>Fungi</taxon>
        <taxon>Dikarya</taxon>
        <taxon>Basidiomycota</taxon>
        <taxon>Agaricomycotina</taxon>
        <taxon>Tremellomycetes</taxon>
        <taxon>Tremellales</taxon>
        <taxon>Cryptococcaceae</taxon>
        <taxon>Kwoniella</taxon>
    </lineage>
</organism>
<name>A0A1B9I125_9TREE</name>
<evidence type="ECO:0000313" key="2">
    <source>
        <dbReference type="EMBL" id="WWC72144.1"/>
    </source>
</evidence>
<sequence length="180" mass="19556">MNMTLDAQKCFIGLPANAPSAPPGLHDESVGVLLVRYTTNNAVHSAPVLVLASSPALEPTKSPSPPAGRRSKAVCVLFPPIPFGCSTCPRAIIPREWIASAAVTLAKFAHALLTDNIYYGWRLLMQCPELFCVSSFCHRAYSRNSAWKPQAQQTRVSWELRGTNGIPHKCVVLDVRVACT</sequence>
<keyword evidence="3" id="KW-1185">Reference proteome</keyword>
<protein>
    <submittedName>
        <fullName evidence="1">Uncharacterized protein</fullName>
    </submittedName>
</protein>
<evidence type="ECO:0000313" key="3">
    <source>
        <dbReference type="Proteomes" id="UP000094020"/>
    </source>
</evidence>
<dbReference type="AlphaFoldDB" id="A0A1B9I125"/>
<dbReference type="RefSeq" id="XP_019010458.1">
    <property type="nucleotide sequence ID" value="XM_019156656.1"/>
</dbReference>